<dbReference type="PANTHER" id="PTHR10138:SF0">
    <property type="entry name" value="TRYPTOPHAN 2,3-DIOXYGENASE"/>
    <property type="match status" value="1"/>
</dbReference>
<keyword evidence="7 9" id="KW-0823">Tryptophan catabolism</keyword>
<evidence type="ECO:0000256" key="5">
    <source>
        <dbReference type="ARBA" id="ARBA00023002"/>
    </source>
</evidence>
<sequence>MPSPTPESGKRLQEMPAFSPVGSAPHDAALVTLADAGTCQWAAQAMAFDRPPVELTYASYLALDEVLTAQRPRSDKHDEMLFIVVHQVYELWFKQLLHELAKLQQELGLGATGHSLRTLRRSLMILKMAIAQMDVMETMTPTQFLSFRDSLGSGSGFQSAQFREIEAMLGRRDRRMFLHYAEGSAERELIRAAMTRPSVFDSLLQYLFISGYPVPHDRLYRDVSSPVEPSAELQTVLSRVYADDGDAAHICEALVDIDESMQEWRYRHVKMVERIIGDRSGTGGSTGAKYLRGTLFRPMFPDLWATRSHL</sequence>
<dbReference type="InterPro" id="IPR004981">
    <property type="entry name" value="Trp_2_3_dOase"/>
</dbReference>
<name>A0A8J3R267_9ACTN</name>
<dbReference type="UniPathway" id="UPA00333">
    <property type="reaction ID" value="UER00453"/>
</dbReference>
<comment type="catalytic activity">
    <reaction evidence="8 9">
        <text>L-tryptophan + O2 = N-formyl-L-kynurenine</text>
        <dbReference type="Rhea" id="RHEA:24536"/>
        <dbReference type="ChEBI" id="CHEBI:15379"/>
        <dbReference type="ChEBI" id="CHEBI:57912"/>
        <dbReference type="ChEBI" id="CHEBI:58629"/>
        <dbReference type="EC" id="1.13.11.11"/>
    </reaction>
</comment>
<comment type="pathway">
    <text evidence="9">Amino-acid degradation; L-tryptophan degradation via kynurenine pathway; L-kynurenine from L-tryptophan: step 1/2.</text>
</comment>
<dbReference type="GO" id="GO:0019441">
    <property type="term" value="P:L-tryptophan catabolic process to kynurenine"/>
    <property type="evidence" value="ECO:0007669"/>
    <property type="project" value="UniProtKB-UniRule"/>
</dbReference>
<feature type="binding site" evidence="9">
    <location>
        <position position="148"/>
    </location>
    <ligand>
        <name>substrate</name>
    </ligand>
</feature>
<evidence type="ECO:0000256" key="9">
    <source>
        <dbReference type="HAMAP-Rule" id="MF_01972"/>
    </source>
</evidence>
<comment type="cofactor">
    <cofactor evidence="9">
        <name>heme</name>
        <dbReference type="ChEBI" id="CHEBI:30413"/>
    </cofactor>
    <text evidence="9">Binds 1 heme group per subunit.</text>
</comment>
<evidence type="ECO:0000256" key="7">
    <source>
        <dbReference type="ARBA" id="ARBA00023079"/>
    </source>
</evidence>
<keyword evidence="4 9" id="KW-0223">Dioxygenase</keyword>
<gene>
    <name evidence="10" type="primary">kynA_1</name>
    <name evidence="9" type="synonym">kynA</name>
    <name evidence="10" type="ORF">Mth01_00490</name>
</gene>
<evidence type="ECO:0000256" key="6">
    <source>
        <dbReference type="ARBA" id="ARBA00023004"/>
    </source>
</evidence>
<keyword evidence="3 9" id="KW-0479">Metal-binding</keyword>
<dbReference type="SUPFAM" id="SSF140959">
    <property type="entry name" value="Indolic compounds 2,3-dioxygenase-like"/>
    <property type="match status" value="1"/>
</dbReference>
<keyword evidence="11" id="KW-1185">Reference proteome</keyword>
<keyword evidence="2 9" id="KW-0349">Heme</keyword>
<dbReference type="GO" id="GO:0019442">
    <property type="term" value="P:L-tryptophan catabolic process to acetyl-CoA"/>
    <property type="evidence" value="ECO:0007669"/>
    <property type="project" value="TreeGrafter"/>
</dbReference>
<dbReference type="Gene3D" id="1.20.58.480">
    <property type="match status" value="1"/>
</dbReference>
<comment type="caution">
    <text evidence="9">Lacks conserved residue(s) required for the propagation of feature annotation.</text>
</comment>
<dbReference type="GO" id="GO:0004833">
    <property type="term" value="F:L-tryptophan 2,3-dioxygenase activity"/>
    <property type="evidence" value="ECO:0007669"/>
    <property type="project" value="UniProtKB-UniRule"/>
</dbReference>
<dbReference type="AlphaFoldDB" id="A0A8J3R267"/>
<comment type="similarity">
    <text evidence="9">Belongs to the tryptophan 2,3-dioxygenase family.</text>
</comment>
<evidence type="ECO:0000256" key="2">
    <source>
        <dbReference type="ARBA" id="ARBA00022617"/>
    </source>
</evidence>
<evidence type="ECO:0000313" key="11">
    <source>
        <dbReference type="Proteomes" id="UP000610966"/>
    </source>
</evidence>
<dbReference type="InterPro" id="IPR037217">
    <property type="entry name" value="Trp/Indoleamine_2_3_dOase-like"/>
</dbReference>
<comment type="caution">
    <text evidence="10">The sequence shown here is derived from an EMBL/GenBank/DDBJ whole genome shotgun (WGS) entry which is preliminary data.</text>
</comment>
<evidence type="ECO:0000313" key="10">
    <source>
        <dbReference type="EMBL" id="GIH67796.1"/>
    </source>
</evidence>
<keyword evidence="6 9" id="KW-0408">Iron</keyword>
<evidence type="ECO:0000256" key="3">
    <source>
        <dbReference type="ARBA" id="ARBA00022723"/>
    </source>
</evidence>
<comment type="function">
    <text evidence="9">Heme-dependent dioxygenase that catalyzes the oxidative cleavage of the L-tryptophan (L-Trp) pyrrole ring and converts L-tryptophan to N-formyl-L-kynurenine. Catalyzes the oxidative cleavage of the indole moiety.</text>
</comment>
<feature type="binding site" evidence="9">
    <location>
        <position position="282"/>
    </location>
    <ligand>
        <name>substrate</name>
    </ligand>
</feature>
<reference evidence="10" key="1">
    <citation type="submission" date="2021-01" db="EMBL/GenBank/DDBJ databases">
        <title>Whole genome shotgun sequence of Sphaerimonospora thailandensis NBRC 107569.</title>
        <authorList>
            <person name="Komaki H."/>
            <person name="Tamura T."/>
        </authorList>
    </citation>
    <scope>NUCLEOTIDE SEQUENCE</scope>
    <source>
        <strain evidence="10">NBRC 107569</strain>
    </source>
</reference>
<organism evidence="10 11">
    <name type="scientific">Sphaerimonospora thailandensis</name>
    <dbReference type="NCBI Taxonomy" id="795644"/>
    <lineage>
        <taxon>Bacteria</taxon>
        <taxon>Bacillati</taxon>
        <taxon>Actinomycetota</taxon>
        <taxon>Actinomycetes</taxon>
        <taxon>Streptosporangiales</taxon>
        <taxon>Streptosporangiaceae</taxon>
        <taxon>Sphaerimonospora</taxon>
    </lineage>
</organism>
<protein>
    <recommendedName>
        <fullName evidence="9">Tryptophan 2,3-dioxygenase</fullName>
        <shortName evidence="9">TDO</shortName>
        <ecNumber evidence="9">1.13.11.11</ecNumber>
    </recommendedName>
    <alternativeName>
        <fullName evidence="9">Tryptamin 2,3-dioxygenase</fullName>
    </alternativeName>
    <alternativeName>
        <fullName evidence="9">Tryptophan oxygenase</fullName>
        <shortName evidence="9">TO</shortName>
        <shortName evidence="9">TRPO</shortName>
    </alternativeName>
    <alternativeName>
        <fullName evidence="9">Tryptophan pyrrolase</fullName>
    </alternativeName>
    <alternativeName>
        <fullName evidence="9">Tryptophanase</fullName>
    </alternativeName>
</protein>
<feature type="binding site" evidence="9">
    <location>
        <begin position="82"/>
        <end position="86"/>
    </location>
    <ligand>
        <name>substrate</name>
    </ligand>
</feature>
<accession>A0A8J3R267</accession>
<dbReference type="PANTHER" id="PTHR10138">
    <property type="entry name" value="TRYPTOPHAN 2,3-DIOXYGENASE"/>
    <property type="match status" value="1"/>
</dbReference>
<dbReference type="Proteomes" id="UP000610966">
    <property type="component" value="Unassembled WGS sequence"/>
</dbReference>
<evidence type="ECO:0000256" key="1">
    <source>
        <dbReference type="ARBA" id="ARBA00011881"/>
    </source>
</evidence>
<dbReference type="GO" id="GO:0046872">
    <property type="term" value="F:metal ion binding"/>
    <property type="evidence" value="ECO:0007669"/>
    <property type="project" value="UniProtKB-KW"/>
</dbReference>
<dbReference type="EC" id="1.13.11.11" evidence="9"/>
<dbReference type="HAMAP" id="MF_01972">
    <property type="entry name" value="T23O"/>
    <property type="match status" value="1"/>
</dbReference>
<dbReference type="GO" id="GO:0020037">
    <property type="term" value="F:heme binding"/>
    <property type="evidence" value="ECO:0007669"/>
    <property type="project" value="UniProtKB-UniRule"/>
</dbReference>
<dbReference type="Pfam" id="PF03301">
    <property type="entry name" value="Trp_dioxygenase"/>
    <property type="match status" value="2"/>
</dbReference>
<dbReference type="RefSeq" id="WP_239088880.1">
    <property type="nucleotide sequence ID" value="NZ_BOOG01000002.1"/>
</dbReference>
<feature type="binding site" description="axial binding residue" evidence="9">
    <location>
        <position position="268"/>
    </location>
    <ligand>
        <name>heme</name>
        <dbReference type="ChEBI" id="CHEBI:30413"/>
    </ligand>
    <ligandPart>
        <name>Fe</name>
        <dbReference type="ChEBI" id="CHEBI:18248"/>
    </ligandPart>
</feature>
<proteinExistence type="inferred from homology"/>
<keyword evidence="5 9" id="KW-0560">Oxidoreductase</keyword>
<dbReference type="EMBL" id="BOOG01000002">
    <property type="protein sequence ID" value="GIH67796.1"/>
    <property type="molecule type" value="Genomic_DNA"/>
</dbReference>
<dbReference type="FunFam" id="1.20.58.480:FF:000001">
    <property type="entry name" value="Tryptophan 2,3-dioxygenase"/>
    <property type="match status" value="1"/>
</dbReference>
<evidence type="ECO:0000256" key="8">
    <source>
        <dbReference type="ARBA" id="ARBA00050412"/>
    </source>
</evidence>
<evidence type="ECO:0000256" key="4">
    <source>
        <dbReference type="ARBA" id="ARBA00022964"/>
    </source>
</evidence>
<comment type="subunit">
    <text evidence="1 9">Homotetramer.</text>
</comment>